<evidence type="ECO:0000313" key="1">
    <source>
        <dbReference type="EMBL" id="KAD7479413.1"/>
    </source>
</evidence>
<dbReference type="EMBL" id="SZYD01000001">
    <property type="protein sequence ID" value="KAD7479413.1"/>
    <property type="molecule type" value="Genomic_DNA"/>
</dbReference>
<keyword evidence="2" id="KW-1185">Reference proteome</keyword>
<evidence type="ECO:0000313" key="2">
    <source>
        <dbReference type="Proteomes" id="UP000326396"/>
    </source>
</evidence>
<name>A0A5N6Q4K2_9ASTR</name>
<sequence>MCDLTHLLEFSNSSPSREDGGDSGAKLQQWLPSSLNLNPSFTMVSMEVLGVFQRCCRCSGTDKLEGWRLGAIKMMRVGEMTDFGSLKRCLATEAPQAYRLAWANHIVRYARIWSDEALKFHPRASPVAGFPGQAYRLAWISSPISLFLLFWPNLARFSIIERRSSVVWTLSVKC</sequence>
<reference evidence="1 2" key="1">
    <citation type="submission" date="2019-05" db="EMBL/GenBank/DDBJ databases">
        <title>Mikania micrantha, genome provides insights into the molecular mechanism of rapid growth.</title>
        <authorList>
            <person name="Liu B."/>
        </authorList>
    </citation>
    <scope>NUCLEOTIDE SEQUENCE [LARGE SCALE GENOMIC DNA]</scope>
    <source>
        <strain evidence="1">NLD-2019</strain>
        <tissue evidence="1">Leaf</tissue>
    </source>
</reference>
<gene>
    <name evidence="1" type="ORF">E3N88_02549</name>
</gene>
<protein>
    <submittedName>
        <fullName evidence="1">Uncharacterized protein</fullName>
    </submittedName>
</protein>
<organism evidence="1 2">
    <name type="scientific">Mikania micrantha</name>
    <name type="common">bitter vine</name>
    <dbReference type="NCBI Taxonomy" id="192012"/>
    <lineage>
        <taxon>Eukaryota</taxon>
        <taxon>Viridiplantae</taxon>
        <taxon>Streptophyta</taxon>
        <taxon>Embryophyta</taxon>
        <taxon>Tracheophyta</taxon>
        <taxon>Spermatophyta</taxon>
        <taxon>Magnoliopsida</taxon>
        <taxon>eudicotyledons</taxon>
        <taxon>Gunneridae</taxon>
        <taxon>Pentapetalae</taxon>
        <taxon>asterids</taxon>
        <taxon>campanulids</taxon>
        <taxon>Asterales</taxon>
        <taxon>Asteraceae</taxon>
        <taxon>Asteroideae</taxon>
        <taxon>Heliantheae alliance</taxon>
        <taxon>Eupatorieae</taxon>
        <taxon>Mikania</taxon>
    </lineage>
</organism>
<comment type="caution">
    <text evidence="1">The sequence shown here is derived from an EMBL/GenBank/DDBJ whole genome shotgun (WGS) entry which is preliminary data.</text>
</comment>
<dbReference type="Proteomes" id="UP000326396">
    <property type="component" value="Linkage Group LG1"/>
</dbReference>
<proteinExistence type="predicted"/>
<accession>A0A5N6Q4K2</accession>
<dbReference type="AlphaFoldDB" id="A0A5N6Q4K2"/>